<sequence length="382" mass="42210">MLAKPLNVLHVITGLTDGGAENILYQLCRNDRHNTHRVVCLMDAGYYSPRFYEAGIEVVCLNMPRGRVTPRGMWRLWRVIRAWRPDVVQTWMYHADLVGGVMARLAGVKAVCWGIRNSNLVPGVSKRSTIWVAKACGALSSVVPHSIVSCSRQAVEVHRRLRYTAKKFVVVPNGCNLSLLMPDAEARARLRVEWEVEGDMPLFGMVARFDPQKDHDNLIAALAQLKGLGWEFRCALIGAGLDTDNAELTQLLEDHGIRDRILLAGRRSDIPSVMNALDVHVLSSRFGEAFPNVLAEAMACGTPCVSTDVGDAAFIVGDTGWIVPPCDSRVLADQLAMVLGEHADAGAWQARKRCAHQRVVDSFSIQRMVEGYSSSWHKACLT</sequence>
<feature type="domain" description="Glycosyl transferase family 1" evidence="1">
    <location>
        <begin position="190"/>
        <end position="340"/>
    </location>
</feature>
<dbReference type="Proteomes" id="UP000186806">
    <property type="component" value="Unassembled WGS sequence"/>
</dbReference>
<dbReference type="AlphaFoldDB" id="A0A1Q8T8M7"/>
<dbReference type="CDD" id="cd03807">
    <property type="entry name" value="GT4_WbnK-like"/>
    <property type="match status" value="1"/>
</dbReference>
<dbReference type="PANTHER" id="PTHR12526">
    <property type="entry name" value="GLYCOSYLTRANSFERASE"/>
    <property type="match status" value="1"/>
</dbReference>
<dbReference type="PANTHER" id="PTHR12526:SF630">
    <property type="entry name" value="GLYCOSYLTRANSFERASE"/>
    <property type="match status" value="1"/>
</dbReference>
<evidence type="ECO:0000313" key="3">
    <source>
        <dbReference type="EMBL" id="OLO10046.1"/>
    </source>
</evidence>
<proteinExistence type="predicted"/>
<keyword evidence="4" id="KW-1185">Reference proteome</keyword>
<gene>
    <name evidence="3" type="ORF">BTW10_16540</name>
</gene>
<name>A0A1Q8T8M7_9GAMM</name>
<protein>
    <submittedName>
        <fullName evidence="3">Glycosyl transferase family 1</fullName>
    </submittedName>
</protein>
<dbReference type="RefSeq" id="WP_075370350.1">
    <property type="nucleotide sequence ID" value="NZ_MSDQ01000044.1"/>
</dbReference>
<dbReference type="EMBL" id="MSDQ01000044">
    <property type="protein sequence ID" value="OLO10046.1"/>
    <property type="molecule type" value="Genomic_DNA"/>
</dbReference>
<accession>A0A1Q8T8M7</accession>
<dbReference type="InterPro" id="IPR028098">
    <property type="entry name" value="Glyco_trans_4-like_N"/>
</dbReference>
<organism evidence="3 4">
    <name type="scientific">Chromohalobacter japonicus</name>
    <dbReference type="NCBI Taxonomy" id="223900"/>
    <lineage>
        <taxon>Bacteria</taxon>
        <taxon>Pseudomonadati</taxon>
        <taxon>Pseudomonadota</taxon>
        <taxon>Gammaproteobacteria</taxon>
        <taxon>Oceanospirillales</taxon>
        <taxon>Halomonadaceae</taxon>
        <taxon>Chromohalobacter</taxon>
    </lineage>
</organism>
<feature type="domain" description="Glycosyltransferase subfamily 4-like N-terminal" evidence="2">
    <location>
        <begin position="18"/>
        <end position="178"/>
    </location>
</feature>
<dbReference type="Pfam" id="PF13439">
    <property type="entry name" value="Glyco_transf_4"/>
    <property type="match status" value="1"/>
</dbReference>
<evidence type="ECO:0000259" key="2">
    <source>
        <dbReference type="Pfam" id="PF13439"/>
    </source>
</evidence>
<evidence type="ECO:0000313" key="4">
    <source>
        <dbReference type="Proteomes" id="UP000186806"/>
    </source>
</evidence>
<keyword evidence="3" id="KW-0808">Transferase</keyword>
<dbReference type="Pfam" id="PF00534">
    <property type="entry name" value="Glycos_transf_1"/>
    <property type="match status" value="1"/>
</dbReference>
<dbReference type="GO" id="GO:0016757">
    <property type="term" value="F:glycosyltransferase activity"/>
    <property type="evidence" value="ECO:0007669"/>
    <property type="project" value="UniProtKB-ARBA"/>
</dbReference>
<dbReference type="SUPFAM" id="SSF53756">
    <property type="entry name" value="UDP-Glycosyltransferase/glycogen phosphorylase"/>
    <property type="match status" value="1"/>
</dbReference>
<dbReference type="Gene3D" id="3.40.50.2000">
    <property type="entry name" value="Glycogen Phosphorylase B"/>
    <property type="match status" value="2"/>
</dbReference>
<evidence type="ECO:0000259" key="1">
    <source>
        <dbReference type="Pfam" id="PF00534"/>
    </source>
</evidence>
<comment type="caution">
    <text evidence="3">The sequence shown here is derived from an EMBL/GenBank/DDBJ whole genome shotgun (WGS) entry which is preliminary data.</text>
</comment>
<dbReference type="InterPro" id="IPR001296">
    <property type="entry name" value="Glyco_trans_1"/>
</dbReference>
<reference evidence="3 4" key="1">
    <citation type="submission" date="2016-12" db="EMBL/GenBank/DDBJ databases">
        <title>Draft genome sequences of strains Salinicola socius SMB35, Salinicola sp. MH3R3-1 and Chromohalobacter sp. SMB17 from the Verkhnekamsk potash mining region of Russia.</title>
        <authorList>
            <person name="Mavrodi D.V."/>
            <person name="Olsson B.E."/>
            <person name="Korsakova E.S."/>
            <person name="Pyankova A."/>
            <person name="Mavrodi O.V."/>
            <person name="Plotnikova E.G."/>
        </authorList>
    </citation>
    <scope>NUCLEOTIDE SEQUENCE [LARGE SCALE GENOMIC DNA]</scope>
    <source>
        <strain evidence="3 4">SMB17</strain>
    </source>
</reference>